<feature type="transmembrane region" description="Helical" evidence="8">
    <location>
        <begin position="87"/>
        <end position="109"/>
    </location>
</feature>
<keyword evidence="3" id="KW-0813">Transport</keyword>
<dbReference type="Proteomes" id="UP000664701">
    <property type="component" value="Chromosome"/>
</dbReference>
<evidence type="ECO:0000313" key="10">
    <source>
        <dbReference type="Proteomes" id="UP000664701"/>
    </source>
</evidence>
<dbReference type="Pfam" id="PF01594">
    <property type="entry name" value="AI-2E_transport"/>
    <property type="match status" value="1"/>
</dbReference>
<evidence type="ECO:0000313" key="9">
    <source>
        <dbReference type="EMBL" id="WYJ77039.1"/>
    </source>
</evidence>
<evidence type="ECO:0000256" key="3">
    <source>
        <dbReference type="ARBA" id="ARBA00022448"/>
    </source>
</evidence>
<gene>
    <name evidence="9" type="ORF">DOK78_001677</name>
</gene>
<comment type="similarity">
    <text evidence="2">Belongs to the autoinducer-2 exporter (AI-2E) (TC 2.A.86) family.</text>
</comment>
<dbReference type="InterPro" id="IPR002549">
    <property type="entry name" value="AI-2E-like"/>
</dbReference>
<dbReference type="RefSeq" id="WP_243430501.1">
    <property type="nucleotide sequence ID" value="NZ_CP147251.1"/>
</dbReference>
<reference evidence="9 10" key="2">
    <citation type="submission" date="2024-03" db="EMBL/GenBank/DDBJ databases">
        <title>The Genome Sequence of Enterococcus sp. DIV2402.</title>
        <authorList>
            <consortium name="The Broad Institute Genomics Platform"/>
            <consortium name="The Broad Institute Microbial Omics Core"/>
            <consortium name="The Broad Institute Genomic Center for Infectious Diseases"/>
            <person name="Earl A."/>
            <person name="Manson A."/>
            <person name="Gilmore M."/>
            <person name="Schwartman J."/>
            <person name="Shea T."/>
            <person name="Abouelleil A."/>
            <person name="Cao P."/>
            <person name="Chapman S."/>
            <person name="Cusick C."/>
            <person name="Young S."/>
            <person name="Neafsey D."/>
            <person name="Nusbaum C."/>
            <person name="Birren B."/>
        </authorList>
    </citation>
    <scope>NUCLEOTIDE SEQUENCE [LARGE SCALE GENOMIC DNA]</scope>
    <source>
        <strain evidence="9 10">DIV2402</strain>
    </source>
</reference>
<organism evidence="9 10">
    <name type="scientific">Candidatus Enterococcus lowellii</name>
    <dbReference type="NCBI Taxonomy" id="2230877"/>
    <lineage>
        <taxon>Bacteria</taxon>
        <taxon>Bacillati</taxon>
        <taxon>Bacillota</taxon>
        <taxon>Bacilli</taxon>
        <taxon>Lactobacillales</taxon>
        <taxon>Enterococcaceae</taxon>
        <taxon>Enterococcus</taxon>
    </lineage>
</organism>
<evidence type="ECO:0008006" key="11">
    <source>
        <dbReference type="Google" id="ProtNLM"/>
    </source>
</evidence>
<keyword evidence="5 8" id="KW-0812">Transmembrane</keyword>
<evidence type="ECO:0000256" key="2">
    <source>
        <dbReference type="ARBA" id="ARBA00009773"/>
    </source>
</evidence>
<feature type="transmembrane region" description="Helical" evidence="8">
    <location>
        <begin position="178"/>
        <end position="198"/>
    </location>
</feature>
<feature type="transmembrane region" description="Helical" evidence="8">
    <location>
        <begin position="332"/>
        <end position="365"/>
    </location>
</feature>
<evidence type="ECO:0000256" key="5">
    <source>
        <dbReference type="ARBA" id="ARBA00022692"/>
    </source>
</evidence>
<comment type="subcellular location">
    <subcellularLocation>
        <location evidence="1">Cell membrane</location>
        <topology evidence="1">Multi-pass membrane protein</topology>
    </subcellularLocation>
</comment>
<sequence length="381" mass="42853">MRKIKIDWNYWIIRFLFLMAVILGYKFISNYQIIVNALRNFFHILSPFIMGFILAYLLNGAQNRIEKLCQKIRHPFIKKRSRGISILILYLCAIYLIFIALNYLVPLIINNVIDLLTLLPTFYNYLIDLATNLEDQGVIEFIRLEELLTNLTADYSPDKLLLQWTQALTSLGAFTKGLSSLVINFFLSVIISIYTLLFKDSILDFIGKLSSKIMSETVFNSSRRWIQTTNQIFYKFISSQFIDACIVGVSASIVLLLMNVKFAITLGLLLGICNMIPYFGSIFASVVTAIITFFTGGLSHAVSVLFALIVLQQIDGNIIGPRIMSGALNLNPIIIIISITIGGAYLGILGMFLAVPIAAILKIIVTNWLDDSIKETTPQSE</sequence>
<keyword evidence="7 8" id="KW-0472">Membrane</keyword>
<evidence type="ECO:0000256" key="7">
    <source>
        <dbReference type="ARBA" id="ARBA00023136"/>
    </source>
</evidence>
<reference evidence="9 10" key="1">
    <citation type="submission" date="2021-03" db="EMBL/GenBank/DDBJ databases">
        <authorList>
            <person name="Gilmore M.S."/>
            <person name="Schwartzman J."/>
            <person name="Van Tyne D."/>
            <person name="Martin M."/>
            <person name="Earl A.M."/>
            <person name="Manson A.L."/>
            <person name="Straub T."/>
            <person name="Salamzade R."/>
            <person name="Saavedra J."/>
            <person name="Lebreton F."/>
            <person name="Prichula J."/>
            <person name="Schaufler K."/>
            <person name="Gaca A."/>
            <person name="Sgardioli B."/>
            <person name="Wagenaar J."/>
            <person name="Strong T."/>
        </authorList>
    </citation>
    <scope>NUCLEOTIDE SEQUENCE [LARGE SCALE GENOMIC DNA]</scope>
    <source>
        <strain evidence="9 10">DIV2402</strain>
    </source>
</reference>
<accession>A0ABZ2SMJ4</accession>
<evidence type="ECO:0000256" key="1">
    <source>
        <dbReference type="ARBA" id="ARBA00004651"/>
    </source>
</evidence>
<evidence type="ECO:0000256" key="4">
    <source>
        <dbReference type="ARBA" id="ARBA00022475"/>
    </source>
</evidence>
<proteinExistence type="inferred from homology"/>
<keyword evidence="6 8" id="KW-1133">Transmembrane helix</keyword>
<keyword evidence="10" id="KW-1185">Reference proteome</keyword>
<keyword evidence="4" id="KW-1003">Cell membrane</keyword>
<name>A0ABZ2SMJ4_9ENTE</name>
<feature type="transmembrane region" description="Helical" evidence="8">
    <location>
        <begin position="12"/>
        <end position="28"/>
    </location>
</feature>
<feature type="transmembrane region" description="Helical" evidence="8">
    <location>
        <begin position="232"/>
        <end position="258"/>
    </location>
</feature>
<feature type="transmembrane region" description="Helical" evidence="8">
    <location>
        <begin position="278"/>
        <end position="311"/>
    </location>
</feature>
<protein>
    <recommendedName>
        <fullName evidence="11">AI-2E family transporter</fullName>
    </recommendedName>
</protein>
<dbReference type="EMBL" id="CP147251">
    <property type="protein sequence ID" value="WYJ77039.1"/>
    <property type="molecule type" value="Genomic_DNA"/>
</dbReference>
<feature type="transmembrane region" description="Helical" evidence="8">
    <location>
        <begin position="40"/>
        <end position="58"/>
    </location>
</feature>
<evidence type="ECO:0000256" key="6">
    <source>
        <dbReference type="ARBA" id="ARBA00022989"/>
    </source>
</evidence>
<dbReference type="PANTHER" id="PTHR21716:SF53">
    <property type="entry name" value="PERMEASE PERM-RELATED"/>
    <property type="match status" value="1"/>
</dbReference>
<dbReference type="PANTHER" id="PTHR21716">
    <property type="entry name" value="TRANSMEMBRANE PROTEIN"/>
    <property type="match status" value="1"/>
</dbReference>
<evidence type="ECO:0000256" key="8">
    <source>
        <dbReference type="SAM" id="Phobius"/>
    </source>
</evidence>